<sequence length="358" mass="39193">MAFGEVQGRVEVRPRVLGHLERIAEEVEARLRGGVVLRFEDETRGRGGPVEGLGVEGMGQIHPAGARGYDEPFLRGACWVGGSAHATEGGEHEQTSSHQLLHGPASLCGALAPGGWCHGRRTGQTAPPKNGDKERAQRHSPGPLPAPGARISLESRMKLYFYQRSRATRVRWMLEELGISYELAPVDMMKGEHKQPAYLKVHPMGLLPAIEDNGFPLFESAAIVMQLADKYPEKRLAPAVGTNERGEYYQWILFAMTEAEQPISTIAQHTLFLPEADRSADAVARACKRFKAVAGVLEERLKGRDFILGNTFSAADVVLGGVLYFANIMRQLGDDTPLLKAYQERLMARPAAKKGYGG</sequence>
<evidence type="ECO:0000313" key="8">
    <source>
        <dbReference type="Proteomes" id="UP000032702"/>
    </source>
</evidence>
<evidence type="ECO:0000256" key="4">
    <source>
        <dbReference type="SAM" id="MobiDB-lite"/>
    </source>
</evidence>
<evidence type="ECO:0000259" key="6">
    <source>
        <dbReference type="PROSITE" id="PS50405"/>
    </source>
</evidence>
<dbReference type="InterPro" id="IPR004046">
    <property type="entry name" value="GST_C"/>
</dbReference>
<dbReference type="Proteomes" id="UP000032702">
    <property type="component" value="Unassembled WGS sequence"/>
</dbReference>
<dbReference type="SUPFAM" id="SSF47616">
    <property type="entry name" value="GST C-terminal domain-like"/>
    <property type="match status" value="1"/>
</dbReference>
<dbReference type="InterPro" id="IPR036282">
    <property type="entry name" value="Glutathione-S-Trfase_C_sf"/>
</dbReference>
<dbReference type="InterPro" id="IPR004045">
    <property type="entry name" value="Glutathione_S-Trfase_N"/>
</dbReference>
<feature type="region of interest" description="Disordered" evidence="4">
    <location>
        <begin position="119"/>
        <end position="149"/>
    </location>
</feature>
<feature type="domain" description="GST N-terminal" evidence="5">
    <location>
        <begin position="154"/>
        <end position="235"/>
    </location>
</feature>
<dbReference type="PROSITE" id="PS50405">
    <property type="entry name" value="GST_CTER"/>
    <property type="match status" value="1"/>
</dbReference>
<dbReference type="SFLD" id="SFLDG00358">
    <property type="entry name" value="Main_(cytGST)"/>
    <property type="match status" value="1"/>
</dbReference>
<comment type="caution">
    <text evidence="7">The sequence shown here is derived from an EMBL/GenBank/DDBJ whole genome shotgun (WGS) entry which is preliminary data.</text>
</comment>
<dbReference type="Pfam" id="PF02798">
    <property type="entry name" value="GST_N"/>
    <property type="match status" value="1"/>
</dbReference>
<dbReference type="PANTHER" id="PTHR44051:SF8">
    <property type="entry name" value="GLUTATHIONE S-TRANSFERASE GSTA"/>
    <property type="match status" value="1"/>
</dbReference>
<organism evidence="7 8">
    <name type="scientific">Stigmatella aurantiaca (strain DW4/3-1)</name>
    <dbReference type="NCBI Taxonomy" id="378806"/>
    <lineage>
        <taxon>Bacteria</taxon>
        <taxon>Pseudomonadati</taxon>
        <taxon>Myxococcota</taxon>
        <taxon>Myxococcia</taxon>
        <taxon>Myxococcales</taxon>
        <taxon>Cystobacterineae</taxon>
        <taxon>Archangiaceae</taxon>
        <taxon>Stigmatella</taxon>
    </lineage>
</organism>
<dbReference type="SFLD" id="SFLDS00019">
    <property type="entry name" value="Glutathione_Transferase_(cytos"/>
    <property type="match status" value="1"/>
</dbReference>
<dbReference type="EMBL" id="AAMD01000148">
    <property type="protein sequence ID" value="EAU63748.1"/>
    <property type="molecule type" value="Genomic_DNA"/>
</dbReference>
<keyword evidence="2 7" id="KW-0808">Transferase</keyword>
<accession>Q08TD6</accession>
<dbReference type="CDD" id="cd03207">
    <property type="entry name" value="GST_C_8"/>
    <property type="match status" value="1"/>
</dbReference>
<name>Q08TD6_STIAD</name>
<dbReference type="FunFam" id="3.40.30.10:FF:000039">
    <property type="entry name" value="Glutathione S-transferase domain"/>
    <property type="match status" value="1"/>
</dbReference>
<protein>
    <submittedName>
        <fullName evidence="7">Glutathione S-transferase</fullName>
    </submittedName>
</protein>
<evidence type="ECO:0000256" key="3">
    <source>
        <dbReference type="RuleBase" id="RU003494"/>
    </source>
</evidence>
<dbReference type="InterPro" id="IPR036249">
    <property type="entry name" value="Thioredoxin-like_sf"/>
</dbReference>
<dbReference type="SUPFAM" id="SSF52833">
    <property type="entry name" value="Thioredoxin-like"/>
    <property type="match status" value="1"/>
</dbReference>
<dbReference type="Gene3D" id="1.20.1050.10">
    <property type="match status" value="1"/>
</dbReference>
<gene>
    <name evidence="7" type="ORF">STIAU_0851</name>
</gene>
<dbReference type="InterPro" id="IPR040079">
    <property type="entry name" value="Glutathione_S-Trfase"/>
</dbReference>
<evidence type="ECO:0000256" key="1">
    <source>
        <dbReference type="ARBA" id="ARBA00007409"/>
    </source>
</evidence>
<dbReference type="InterPro" id="IPR010987">
    <property type="entry name" value="Glutathione-S-Trfase_C-like"/>
</dbReference>
<dbReference type="SFLD" id="SFLDG01150">
    <property type="entry name" value="Main.1:_Beta-like"/>
    <property type="match status" value="1"/>
</dbReference>
<dbReference type="PANTHER" id="PTHR44051">
    <property type="entry name" value="GLUTATHIONE S-TRANSFERASE-RELATED"/>
    <property type="match status" value="1"/>
</dbReference>
<dbReference type="Gene3D" id="3.40.30.10">
    <property type="entry name" value="Glutaredoxin"/>
    <property type="match status" value="1"/>
</dbReference>
<comment type="similarity">
    <text evidence="1 3">Belongs to the GST superfamily.</text>
</comment>
<dbReference type="CDD" id="cd03046">
    <property type="entry name" value="GST_N_GTT1_like"/>
    <property type="match status" value="1"/>
</dbReference>
<dbReference type="AlphaFoldDB" id="Q08TD6"/>
<proteinExistence type="inferred from homology"/>
<feature type="domain" description="GST C-terminal" evidence="6">
    <location>
        <begin position="241"/>
        <end position="358"/>
    </location>
</feature>
<dbReference type="GO" id="GO:0016740">
    <property type="term" value="F:transferase activity"/>
    <property type="evidence" value="ECO:0007669"/>
    <property type="project" value="UniProtKB-KW"/>
</dbReference>
<reference evidence="7 8" key="1">
    <citation type="submission" date="2006-04" db="EMBL/GenBank/DDBJ databases">
        <authorList>
            <person name="Nierman W.C."/>
        </authorList>
    </citation>
    <scope>NUCLEOTIDE SEQUENCE [LARGE SCALE GENOMIC DNA]</scope>
    <source>
        <strain evidence="7 8">DW4/3-1</strain>
    </source>
</reference>
<evidence type="ECO:0000256" key="2">
    <source>
        <dbReference type="ARBA" id="ARBA00022679"/>
    </source>
</evidence>
<evidence type="ECO:0000259" key="5">
    <source>
        <dbReference type="PROSITE" id="PS50404"/>
    </source>
</evidence>
<evidence type="ECO:0000313" key="7">
    <source>
        <dbReference type="EMBL" id="EAU63748.1"/>
    </source>
</evidence>
<dbReference type="PROSITE" id="PS50404">
    <property type="entry name" value="GST_NTER"/>
    <property type="match status" value="1"/>
</dbReference>
<dbReference type="Pfam" id="PF00043">
    <property type="entry name" value="GST_C"/>
    <property type="match status" value="1"/>
</dbReference>